<comment type="caution">
    <text evidence="1">The sequence shown here is derived from an EMBL/GenBank/DDBJ whole genome shotgun (WGS) entry which is preliminary data.</text>
</comment>
<evidence type="ECO:0000313" key="1">
    <source>
        <dbReference type="EMBL" id="KAI3367331.1"/>
    </source>
</evidence>
<organism evidence="1 2">
    <name type="scientific">Scortum barcoo</name>
    <name type="common">barcoo grunter</name>
    <dbReference type="NCBI Taxonomy" id="214431"/>
    <lineage>
        <taxon>Eukaryota</taxon>
        <taxon>Metazoa</taxon>
        <taxon>Chordata</taxon>
        <taxon>Craniata</taxon>
        <taxon>Vertebrata</taxon>
        <taxon>Euteleostomi</taxon>
        <taxon>Actinopterygii</taxon>
        <taxon>Neopterygii</taxon>
        <taxon>Teleostei</taxon>
        <taxon>Neoteleostei</taxon>
        <taxon>Acanthomorphata</taxon>
        <taxon>Eupercaria</taxon>
        <taxon>Centrarchiformes</taxon>
        <taxon>Terapontoidei</taxon>
        <taxon>Terapontidae</taxon>
        <taxon>Scortum</taxon>
    </lineage>
</organism>
<gene>
    <name evidence="1" type="ORF">L3Q82_008378</name>
</gene>
<sequence length="174" mass="19738">MDSRIICSFNRCTIEIILTACITAWYSSCTTLNHKALQRVVKAAQHITRMELPSMEDLYTQWCWKKATKIIKDPTGTTYIFGKGGGLITFKWPANERPSTRTDRLTVGFSTSLKDGILVRIDSAPGLGDYLMLHITLKPESGKTSEKPFLGKKKKPEVEPQMRDPSPWEWTDVQ</sequence>
<reference evidence="1" key="1">
    <citation type="submission" date="2022-04" db="EMBL/GenBank/DDBJ databases">
        <title>Jade perch genome.</title>
        <authorList>
            <person name="Chao B."/>
        </authorList>
    </citation>
    <scope>NUCLEOTIDE SEQUENCE</scope>
    <source>
        <strain evidence="1">CB-2022</strain>
    </source>
</reference>
<proteinExistence type="predicted"/>
<protein>
    <submittedName>
        <fullName evidence="1">Uncharacterized protein</fullName>
    </submittedName>
</protein>
<dbReference type="Proteomes" id="UP000831701">
    <property type="component" value="Chromosome 9"/>
</dbReference>
<evidence type="ECO:0000313" key="2">
    <source>
        <dbReference type="Proteomes" id="UP000831701"/>
    </source>
</evidence>
<name>A0ACB8WHM0_9TELE</name>
<dbReference type="EMBL" id="CM041539">
    <property type="protein sequence ID" value="KAI3367331.1"/>
    <property type="molecule type" value="Genomic_DNA"/>
</dbReference>
<keyword evidence="2" id="KW-1185">Reference proteome</keyword>
<accession>A0ACB8WHM0</accession>